<gene>
    <name evidence="3" type="ORF">IV203_022201</name>
</gene>
<dbReference type="OrthoDB" id="48446at2759"/>
<keyword evidence="4" id="KW-1185">Reference proteome</keyword>
<proteinExistence type="predicted"/>
<feature type="region of interest" description="Disordered" evidence="1">
    <location>
        <begin position="1"/>
        <end position="45"/>
    </location>
</feature>
<dbReference type="InterPro" id="IPR051706">
    <property type="entry name" value="Glycosyltransferase_domain"/>
</dbReference>
<feature type="compositionally biased region" description="Polar residues" evidence="1">
    <location>
        <begin position="18"/>
        <end position="38"/>
    </location>
</feature>
<dbReference type="PANTHER" id="PTHR32385">
    <property type="entry name" value="MANNOSYL PHOSPHORYLINOSITOL CERAMIDE SYNTHASE"/>
    <property type="match status" value="1"/>
</dbReference>
<name>A0A9K3KK17_9STRA</name>
<evidence type="ECO:0000313" key="4">
    <source>
        <dbReference type="Proteomes" id="UP000693970"/>
    </source>
</evidence>
<sequence length="437" mass="49430">MNRRHPVPPSSARRSNRKQPASSMKRSPSSGKETTRTTPLGERLANAKINARTQKLRQLSASAKAARERKKSATNQIRKKKPAGKRFRRVKVLRWWVMPATFFVPFGVLLIEYYLGKLISLEDVKDVYYQQLGMDPWDGEMGPVVGTPASITNMTYTPPHLKCESDLRKMINVHNPKSHSLENRKMPMIVHQRAPSRCLTRKLYTSSVAWASTMKRWSYYFHDDDAVNRFLLDNSFPEFPLLHLVVSNSHCLPRPFASKSQLGSDLWSFLTLWTYGGVYADLNCSPNGFSPSTIHPTQDDAIVFVDPESKLFSTMVVGASPRHPIMYFAIERILDHVVFGGSSNYTGSMALYQAFQEFRQRDGVQHPDELRRETYKGTTGRTVRVMGSVRGPSALAQPIFSSKEELAKEYAAMGTGIPEDLGSLNNRMGCLRQMFQG</sequence>
<evidence type="ECO:0000256" key="1">
    <source>
        <dbReference type="SAM" id="MobiDB-lite"/>
    </source>
</evidence>
<reference evidence="3" key="2">
    <citation type="submission" date="2021-04" db="EMBL/GenBank/DDBJ databases">
        <authorList>
            <person name="Podell S."/>
        </authorList>
    </citation>
    <scope>NUCLEOTIDE SEQUENCE</scope>
    <source>
        <strain evidence="3">Hildebrandi</strain>
    </source>
</reference>
<reference evidence="3" key="1">
    <citation type="journal article" date="2021" name="Sci. Rep.">
        <title>Diploid genomic architecture of Nitzschia inconspicua, an elite biomass production diatom.</title>
        <authorList>
            <person name="Oliver A."/>
            <person name="Podell S."/>
            <person name="Pinowska A."/>
            <person name="Traller J.C."/>
            <person name="Smith S.R."/>
            <person name="McClure R."/>
            <person name="Beliaev A."/>
            <person name="Bohutskyi P."/>
            <person name="Hill E.A."/>
            <person name="Rabines A."/>
            <person name="Zheng H."/>
            <person name="Allen L.Z."/>
            <person name="Kuo A."/>
            <person name="Grigoriev I.V."/>
            <person name="Allen A.E."/>
            <person name="Hazlebeck D."/>
            <person name="Allen E.E."/>
        </authorList>
    </citation>
    <scope>NUCLEOTIDE SEQUENCE</scope>
    <source>
        <strain evidence="3">Hildebrandi</strain>
    </source>
</reference>
<evidence type="ECO:0000313" key="3">
    <source>
        <dbReference type="EMBL" id="KAG7344193.1"/>
    </source>
</evidence>
<dbReference type="PANTHER" id="PTHR32385:SF22">
    <property type="entry name" value="MANNOSYL PHOSPHORYLINOSITOL CERAMIDE SYNTHASE SUR1"/>
    <property type="match status" value="1"/>
</dbReference>
<feature type="transmembrane region" description="Helical" evidence="2">
    <location>
        <begin position="95"/>
        <end position="115"/>
    </location>
</feature>
<dbReference type="AlphaFoldDB" id="A0A9K3KK17"/>
<comment type="caution">
    <text evidence="3">The sequence shown here is derived from an EMBL/GenBank/DDBJ whole genome shotgun (WGS) entry which is preliminary data.</text>
</comment>
<keyword evidence="2" id="KW-0472">Membrane</keyword>
<dbReference type="EMBL" id="JAGRRH010000023">
    <property type="protein sequence ID" value="KAG7344193.1"/>
    <property type="molecule type" value="Genomic_DNA"/>
</dbReference>
<keyword evidence="2" id="KW-1133">Transmembrane helix</keyword>
<dbReference type="GO" id="GO:0016020">
    <property type="term" value="C:membrane"/>
    <property type="evidence" value="ECO:0007669"/>
    <property type="project" value="GOC"/>
</dbReference>
<accession>A0A9K3KK17</accession>
<dbReference type="Proteomes" id="UP000693970">
    <property type="component" value="Unassembled WGS sequence"/>
</dbReference>
<evidence type="ECO:0000256" key="2">
    <source>
        <dbReference type="SAM" id="Phobius"/>
    </source>
</evidence>
<protein>
    <submittedName>
        <fullName evidence="3">Uncharacterized protein</fullName>
    </submittedName>
</protein>
<organism evidence="3 4">
    <name type="scientific">Nitzschia inconspicua</name>
    <dbReference type="NCBI Taxonomy" id="303405"/>
    <lineage>
        <taxon>Eukaryota</taxon>
        <taxon>Sar</taxon>
        <taxon>Stramenopiles</taxon>
        <taxon>Ochrophyta</taxon>
        <taxon>Bacillariophyta</taxon>
        <taxon>Bacillariophyceae</taxon>
        <taxon>Bacillariophycidae</taxon>
        <taxon>Bacillariales</taxon>
        <taxon>Bacillariaceae</taxon>
        <taxon>Nitzschia</taxon>
    </lineage>
</organism>
<keyword evidence="2" id="KW-0812">Transmembrane</keyword>
<dbReference type="GO" id="GO:0051999">
    <property type="term" value="P:mannosyl-inositol phosphorylceramide biosynthetic process"/>
    <property type="evidence" value="ECO:0007669"/>
    <property type="project" value="TreeGrafter"/>
</dbReference>
<dbReference type="GO" id="GO:0000030">
    <property type="term" value="F:mannosyltransferase activity"/>
    <property type="evidence" value="ECO:0007669"/>
    <property type="project" value="TreeGrafter"/>
</dbReference>